<sequence>MSVDQTVRAMPLGTVRSGGTVRVVAVRGAGREIDQLTAAGLIPGRVCRLAGHGPGGAILLDLDGRHLAIGGNVAPDIWVRLIARSASASGSA</sequence>
<dbReference type="RefSeq" id="WP_377315840.1">
    <property type="nucleotide sequence ID" value="NZ_JBHUIY010000014.1"/>
</dbReference>
<protein>
    <submittedName>
        <fullName evidence="3">FeoA family protein</fullName>
    </submittedName>
</protein>
<comment type="caution">
    <text evidence="3">The sequence shown here is derived from an EMBL/GenBank/DDBJ whole genome shotgun (WGS) entry which is preliminary data.</text>
</comment>
<dbReference type="SUPFAM" id="SSF50037">
    <property type="entry name" value="C-terminal domain of transcriptional repressors"/>
    <property type="match status" value="1"/>
</dbReference>
<dbReference type="Proteomes" id="UP001597296">
    <property type="component" value="Unassembled WGS sequence"/>
</dbReference>
<evidence type="ECO:0000259" key="2">
    <source>
        <dbReference type="SMART" id="SM00899"/>
    </source>
</evidence>
<gene>
    <name evidence="3" type="ORF">ACFSNB_09005</name>
</gene>
<dbReference type="EMBL" id="JBHUIY010000014">
    <property type="protein sequence ID" value="MFD2233943.1"/>
    <property type="molecule type" value="Genomic_DNA"/>
</dbReference>
<organism evidence="3 4">
    <name type="scientific">Phaeospirillum tilakii</name>
    <dbReference type="NCBI Taxonomy" id="741673"/>
    <lineage>
        <taxon>Bacteria</taxon>
        <taxon>Pseudomonadati</taxon>
        <taxon>Pseudomonadota</taxon>
        <taxon>Alphaproteobacteria</taxon>
        <taxon>Rhodospirillales</taxon>
        <taxon>Rhodospirillaceae</taxon>
        <taxon>Phaeospirillum</taxon>
    </lineage>
</organism>
<evidence type="ECO:0000313" key="4">
    <source>
        <dbReference type="Proteomes" id="UP001597296"/>
    </source>
</evidence>
<reference evidence="4" key="1">
    <citation type="journal article" date="2019" name="Int. J. Syst. Evol. Microbiol.">
        <title>The Global Catalogue of Microorganisms (GCM) 10K type strain sequencing project: providing services to taxonomists for standard genome sequencing and annotation.</title>
        <authorList>
            <consortium name="The Broad Institute Genomics Platform"/>
            <consortium name="The Broad Institute Genome Sequencing Center for Infectious Disease"/>
            <person name="Wu L."/>
            <person name="Ma J."/>
        </authorList>
    </citation>
    <scope>NUCLEOTIDE SEQUENCE [LARGE SCALE GENOMIC DNA]</scope>
    <source>
        <strain evidence="4">KCTC 15012</strain>
    </source>
</reference>
<keyword evidence="1" id="KW-0408">Iron</keyword>
<keyword evidence="4" id="KW-1185">Reference proteome</keyword>
<accession>A0ABW5CAQ6</accession>
<name>A0ABW5CAQ6_9PROT</name>
<evidence type="ECO:0000256" key="1">
    <source>
        <dbReference type="ARBA" id="ARBA00023004"/>
    </source>
</evidence>
<evidence type="ECO:0000313" key="3">
    <source>
        <dbReference type="EMBL" id="MFD2233943.1"/>
    </source>
</evidence>
<dbReference type="Pfam" id="PF04023">
    <property type="entry name" value="FeoA"/>
    <property type="match status" value="1"/>
</dbReference>
<dbReference type="InterPro" id="IPR008988">
    <property type="entry name" value="Transcriptional_repressor_C"/>
</dbReference>
<dbReference type="Gene3D" id="2.30.30.90">
    <property type="match status" value="1"/>
</dbReference>
<dbReference type="SMART" id="SM00899">
    <property type="entry name" value="FeoA"/>
    <property type="match status" value="1"/>
</dbReference>
<proteinExistence type="predicted"/>
<dbReference type="InterPro" id="IPR007167">
    <property type="entry name" value="Fe-transptr_FeoA-like"/>
</dbReference>
<feature type="domain" description="Ferrous iron transporter FeoA-like" evidence="2">
    <location>
        <begin position="10"/>
        <end position="81"/>
    </location>
</feature>
<dbReference type="InterPro" id="IPR038157">
    <property type="entry name" value="FeoA_core_dom"/>
</dbReference>